<keyword evidence="1" id="KW-0805">Transcription regulation</keyword>
<evidence type="ECO:0000313" key="5">
    <source>
        <dbReference type="EMBL" id="OPB00386.1"/>
    </source>
</evidence>
<dbReference type="PROSITE" id="PS00041">
    <property type="entry name" value="HTH_ARAC_FAMILY_1"/>
    <property type="match status" value="1"/>
</dbReference>
<evidence type="ECO:0000313" key="6">
    <source>
        <dbReference type="Proteomes" id="UP000190965"/>
    </source>
</evidence>
<dbReference type="EMBL" id="MSDF01000002">
    <property type="protein sequence ID" value="OPB00386.1"/>
    <property type="molecule type" value="Genomic_DNA"/>
</dbReference>
<dbReference type="InterPro" id="IPR009057">
    <property type="entry name" value="Homeodomain-like_sf"/>
</dbReference>
<feature type="domain" description="HTH araC/xylS-type" evidence="4">
    <location>
        <begin position="200"/>
        <end position="298"/>
    </location>
</feature>
<dbReference type="Gene3D" id="1.10.10.60">
    <property type="entry name" value="Homeodomain-like"/>
    <property type="match status" value="1"/>
</dbReference>
<keyword evidence="3" id="KW-0804">Transcription</keyword>
<dbReference type="GO" id="GO:0043565">
    <property type="term" value="F:sequence-specific DNA binding"/>
    <property type="evidence" value="ECO:0007669"/>
    <property type="project" value="InterPro"/>
</dbReference>
<gene>
    <name evidence="5" type="ORF">BFW87_01440</name>
</gene>
<organism evidence="5 6">
    <name type="scientific">Pseudomonas fluorescens</name>
    <dbReference type="NCBI Taxonomy" id="294"/>
    <lineage>
        <taxon>Bacteria</taxon>
        <taxon>Pseudomonadati</taxon>
        <taxon>Pseudomonadota</taxon>
        <taxon>Gammaproteobacteria</taxon>
        <taxon>Pseudomonadales</taxon>
        <taxon>Pseudomonadaceae</taxon>
        <taxon>Pseudomonas</taxon>
    </lineage>
</organism>
<dbReference type="SMART" id="SM00342">
    <property type="entry name" value="HTH_ARAC"/>
    <property type="match status" value="1"/>
</dbReference>
<dbReference type="InterPro" id="IPR009594">
    <property type="entry name" value="Tscrpt_reg_HTH_AraC_N"/>
</dbReference>
<evidence type="ECO:0000256" key="2">
    <source>
        <dbReference type="ARBA" id="ARBA00023125"/>
    </source>
</evidence>
<comment type="caution">
    <text evidence="5">The sequence shown here is derived from an EMBL/GenBank/DDBJ whole genome shotgun (WGS) entry which is preliminary data.</text>
</comment>
<accession>A0A1T2Z7T6</accession>
<name>A0A1T2Z7T6_PSEFL</name>
<protein>
    <submittedName>
        <fullName evidence="5">AraC family transcriptional regulator</fullName>
    </submittedName>
</protein>
<dbReference type="OrthoDB" id="34150at2"/>
<dbReference type="PANTHER" id="PTHR43436:SF1">
    <property type="entry name" value="TRANSCRIPTIONAL REGULATORY PROTEIN"/>
    <property type="match status" value="1"/>
</dbReference>
<dbReference type="SUPFAM" id="SSF46689">
    <property type="entry name" value="Homeodomain-like"/>
    <property type="match status" value="2"/>
</dbReference>
<proteinExistence type="predicted"/>
<dbReference type="PROSITE" id="PS01124">
    <property type="entry name" value="HTH_ARAC_FAMILY_2"/>
    <property type="match status" value="1"/>
</dbReference>
<sequence>MVKHYRVAFEDGCVALRELLLGLLPEAGRFATPIEGFALHRYDHCDTAKPHFYSPILIIAVQGKKWVRMGIRDISFGERTCFIAGVNMPVTSCLVEATPQMPYLSMSLDLDRNLMAALAAKIPQPVEYSEQAAIGAAVQELSPELLDAFLRMLELLDKPDEAKALGALIYQEIHYRLLATPFGQQLRLLNTAGSQSHKIDQAIIWLRENYRETLHVDKLAARLNMASSTLYKHFKDVTTLSPLQYQKRLRLDEAQRLMLVGNCDVVQAALNVGYESANQFGREYKRLFGEPPRKNVVSIKAGRQ</sequence>
<dbReference type="GO" id="GO:0009893">
    <property type="term" value="P:positive regulation of metabolic process"/>
    <property type="evidence" value="ECO:0007669"/>
    <property type="project" value="UniProtKB-ARBA"/>
</dbReference>
<dbReference type="PANTHER" id="PTHR43436">
    <property type="entry name" value="ARAC-FAMILY TRANSCRIPTIONAL REGULATOR"/>
    <property type="match status" value="1"/>
</dbReference>
<dbReference type="Pfam" id="PF06719">
    <property type="entry name" value="AraC_N"/>
    <property type="match status" value="1"/>
</dbReference>
<dbReference type="Proteomes" id="UP000190965">
    <property type="component" value="Unassembled WGS sequence"/>
</dbReference>
<evidence type="ECO:0000259" key="4">
    <source>
        <dbReference type="PROSITE" id="PS01124"/>
    </source>
</evidence>
<dbReference type="InterPro" id="IPR018062">
    <property type="entry name" value="HTH_AraC-typ_CS"/>
</dbReference>
<dbReference type="GO" id="GO:0003700">
    <property type="term" value="F:DNA-binding transcription factor activity"/>
    <property type="evidence" value="ECO:0007669"/>
    <property type="project" value="InterPro"/>
</dbReference>
<dbReference type="InterPro" id="IPR018060">
    <property type="entry name" value="HTH_AraC"/>
</dbReference>
<evidence type="ECO:0000256" key="3">
    <source>
        <dbReference type="ARBA" id="ARBA00023163"/>
    </source>
</evidence>
<evidence type="ECO:0000256" key="1">
    <source>
        <dbReference type="ARBA" id="ARBA00023015"/>
    </source>
</evidence>
<dbReference type="Pfam" id="PF12833">
    <property type="entry name" value="HTH_18"/>
    <property type="match status" value="1"/>
</dbReference>
<dbReference type="AlphaFoldDB" id="A0A1T2Z7T6"/>
<reference evidence="5 6" key="1">
    <citation type="submission" date="2016-12" db="EMBL/GenBank/DDBJ databases">
        <title>Draft genome sequences of seven strains of Pseudomonas fluorescens that produce 4-formylaminooxyvinylglycine.</title>
        <authorList>
            <person name="Okrent R.A."/>
            <person name="Manning V.A."/>
            <person name="Trippe K.M."/>
        </authorList>
    </citation>
    <scope>NUCLEOTIDE SEQUENCE [LARGE SCALE GENOMIC DNA]</scope>
    <source>
        <strain evidence="5 6">P5A</strain>
    </source>
</reference>
<keyword evidence="2" id="KW-0238">DNA-binding</keyword>